<sequence length="402" mass="43701">MFVLNCLGTGGAERHTYQLANALAAHGDICTIVGLTSSYSAAGPGQESIKPAHLTKSCIKQAHLSESSVEMLNGNRIYDVGTALDLSRMIRSHAPEVIVAVDERPLLFATVSRRLAGSHAKLILILHNPDILTVRDRVLQPIHRYVVARADAMIYVAQDQRKLWEDRGYLPPTSTVIRNGVDLHRFSTHSTTEWRDRTRSILGLGPGDYVIGLCARFYPQKNHRQLIDAIRILRSRGHPAKALLVGGGPTQASIGQYASESGVSEHILFAGFQQDVRPYTSAFDVGVLCSISEAASLVALEMMAMGLPVVLSNVGNAAEMVLPGETGFLFPPGDTMSFVDVLQSLNDPLKREIVGRAASKFVSANFGAGPMLDSYRDFLTVLLAEDARPDAVKRRSAEMRAT</sequence>
<dbReference type="Pfam" id="PF13439">
    <property type="entry name" value="Glyco_transf_4"/>
    <property type="match status" value="1"/>
</dbReference>
<dbReference type="GO" id="GO:0016757">
    <property type="term" value="F:glycosyltransferase activity"/>
    <property type="evidence" value="ECO:0007669"/>
    <property type="project" value="UniProtKB-KW"/>
</dbReference>
<gene>
    <name evidence="2" type="ORF">I3J27_13855</name>
</gene>
<evidence type="ECO:0000313" key="3">
    <source>
        <dbReference type="Proteomes" id="UP001179614"/>
    </source>
</evidence>
<feature type="domain" description="Glycosyltransferase subfamily 4-like N-terminal" evidence="1">
    <location>
        <begin position="10"/>
        <end position="185"/>
    </location>
</feature>
<dbReference type="Proteomes" id="UP001179614">
    <property type="component" value="Chromosome"/>
</dbReference>
<protein>
    <submittedName>
        <fullName evidence="2">Glycosyltransferase</fullName>
        <ecNumber evidence="2">2.4.-.-</ecNumber>
    </submittedName>
</protein>
<dbReference type="PANTHER" id="PTHR12526">
    <property type="entry name" value="GLYCOSYLTRANSFERASE"/>
    <property type="match status" value="1"/>
</dbReference>
<dbReference type="Gene3D" id="3.40.50.2000">
    <property type="entry name" value="Glycogen Phosphorylase B"/>
    <property type="match status" value="2"/>
</dbReference>
<proteinExistence type="predicted"/>
<dbReference type="PANTHER" id="PTHR12526:SF630">
    <property type="entry name" value="GLYCOSYLTRANSFERASE"/>
    <property type="match status" value="1"/>
</dbReference>
<reference evidence="2" key="1">
    <citation type="submission" date="2021-12" db="EMBL/GenBank/DDBJ databases">
        <title>Bradyrhizobium xenonodulans sp. nov.</title>
        <authorList>
            <person name="Claassens R."/>
            <person name="Venter S.N."/>
            <person name="Beukes C.W."/>
            <person name="Stepkowski T."/>
            <person name="Steenkamp E.T."/>
        </authorList>
    </citation>
    <scope>NUCLEOTIDE SEQUENCE</scope>
    <source>
        <strain evidence="2">14AB</strain>
    </source>
</reference>
<accession>A0ABY7MVI8</accession>
<evidence type="ECO:0000259" key="1">
    <source>
        <dbReference type="Pfam" id="PF13439"/>
    </source>
</evidence>
<dbReference type="Pfam" id="PF13692">
    <property type="entry name" value="Glyco_trans_1_4"/>
    <property type="match status" value="1"/>
</dbReference>
<dbReference type="SUPFAM" id="SSF53756">
    <property type="entry name" value="UDP-Glycosyltransferase/glycogen phosphorylase"/>
    <property type="match status" value="1"/>
</dbReference>
<keyword evidence="3" id="KW-1185">Reference proteome</keyword>
<evidence type="ECO:0000313" key="2">
    <source>
        <dbReference type="EMBL" id="WBL81447.1"/>
    </source>
</evidence>
<name>A0ABY7MVI8_9BRAD</name>
<dbReference type="InterPro" id="IPR028098">
    <property type="entry name" value="Glyco_trans_4-like_N"/>
</dbReference>
<dbReference type="EC" id="2.4.-.-" evidence="2"/>
<dbReference type="EMBL" id="CP089391">
    <property type="protein sequence ID" value="WBL81447.1"/>
    <property type="molecule type" value="Genomic_DNA"/>
</dbReference>
<dbReference type="RefSeq" id="WP_270170071.1">
    <property type="nucleotide sequence ID" value="NZ_CP089391.1"/>
</dbReference>
<keyword evidence="2" id="KW-0808">Transferase</keyword>
<keyword evidence="2" id="KW-0328">Glycosyltransferase</keyword>
<organism evidence="2 3">
    <name type="scientific">Bradyrhizobium xenonodulans</name>
    <dbReference type="NCBI Taxonomy" id="2736875"/>
    <lineage>
        <taxon>Bacteria</taxon>
        <taxon>Pseudomonadati</taxon>
        <taxon>Pseudomonadota</taxon>
        <taxon>Alphaproteobacteria</taxon>
        <taxon>Hyphomicrobiales</taxon>
        <taxon>Nitrobacteraceae</taxon>
        <taxon>Bradyrhizobium</taxon>
    </lineage>
</organism>